<gene>
    <name evidence="1" type="ORF">HGMM_F42E07C38</name>
</gene>
<sequence length="358" mass="39157">MTSRLLWVVVLVAALGALPASGQQPYYAGKTVEIIVPFAPGGGSDIDARFFAPFLEKYVPGNPRVIVRNMPGGGSILGANFFAENARPDGTQLLVTSGSTMIPYILGVPQVRYDPTKWELIKVNGVGGVLYVSPRTGVRKPEDLVRPAERLVYGGISATGLDLVTLLLFEVLGLDVRVVMGFEGRGPARLAFERGETNIDYQTTPAYLSQVVPLVREGKAIPILSMGFVNEKGVMVRDPSVPDLPSAYEAYQAIFKRKPDGLLRWKAYQSMVAAAFTFQKALWAPGGTPPEALQALRTAVDRMKTDPQFRQQGRQVLEGYEVLRGDVAKSAVLRAARVTLDVKKYITDLLRSKYQVRL</sequence>
<dbReference type="InterPro" id="IPR005064">
    <property type="entry name" value="BUG"/>
</dbReference>
<dbReference type="PANTHER" id="PTHR42928:SF5">
    <property type="entry name" value="BLR1237 PROTEIN"/>
    <property type="match status" value="1"/>
</dbReference>
<dbReference type="Gene3D" id="3.40.190.150">
    <property type="entry name" value="Bordetella uptake gene, domain 1"/>
    <property type="match status" value="1"/>
</dbReference>
<dbReference type="AlphaFoldDB" id="H5SKQ0"/>
<protein>
    <submittedName>
        <fullName evidence="1">Hypothetical conserved protein</fullName>
    </submittedName>
</protein>
<dbReference type="EMBL" id="AP011756">
    <property type="protein sequence ID" value="BAL56736.1"/>
    <property type="molecule type" value="Genomic_DNA"/>
</dbReference>
<reference evidence="1" key="1">
    <citation type="journal article" date="2005" name="Environ. Microbiol.">
        <title>Genetic and functional properties of uncultivated thermophilic crenarchaeotes from a subsurface gold mine as revealed by analysis of genome fragments.</title>
        <authorList>
            <person name="Nunoura T."/>
            <person name="Hirayama H."/>
            <person name="Takami H."/>
            <person name="Oida H."/>
            <person name="Nishi S."/>
            <person name="Shimamura S."/>
            <person name="Suzuki Y."/>
            <person name="Inagaki F."/>
            <person name="Takai K."/>
            <person name="Nealson K.H."/>
            <person name="Horikoshi K."/>
        </authorList>
    </citation>
    <scope>NUCLEOTIDE SEQUENCE</scope>
</reference>
<accession>H5SKQ0</accession>
<dbReference type="InterPro" id="IPR042100">
    <property type="entry name" value="Bug_dom1"/>
</dbReference>
<name>H5SKQ0_9ZZZZ</name>
<evidence type="ECO:0000313" key="1">
    <source>
        <dbReference type="EMBL" id="BAL56736.1"/>
    </source>
</evidence>
<proteinExistence type="predicted"/>
<dbReference type="PANTHER" id="PTHR42928">
    <property type="entry name" value="TRICARBOXYLATE-BINDING PROTEIN"/>
    <property type="match status" value="1"/>
</dbReference>
<dbReference type="Gene3D" id="3.40.190.10">
    <property type="entry name" value="Periplasmic binding protein-like II"/>
    <property type="match status" value="1"/>
</dbReference>
<organism evidence="1">
    <name type="scientific">uncultured prokaryote</name>
    <dbReference type="NCBI Taxonomy" id="198431"/>
    <lineage>
        <taxon>unclassified sequences</taxon>
        <taxon>environmental samples</taxon>
    </lineage>
</organism>
<reference evidence="1" key="2">
    <citation type="journal article" date="2012" name="PLoS ONE">
        <title>A Deeply Branching Thermophilic Bacterium with an Ancient Acetyl-CoA Pathway Dominates a Subsurface Ecosystem.</title>
        <authorList>
            <person name="Takami H."/>
            <person name="Noguchi H."/>
            <person name="Takaki Y."/>
            <person name="Uchiyama I."/>
            <person name="Toyoda A."/>
            <person name="Nishi S."/>
            <person name="Chee G.-J."/>
            <person name="Arai W."/>
            <person name="Nunoura T."/>
            <person name="Itoh T."/>
            <person name="Hattori M."/>
            <person name="Takai K."/>
        </authorList>
    </citation>
    <scope>NUCLEOTIDE SEQUENCE</scope>
</reference>